<dbReference type="Pfam" id="PF02627">
    <property type="entry name" value="CMD"/>
    <property type="match status" value="1"/>
</dbReference>
<dbReference type="Proteomes" id="UP000194800">
    <property type="component" value="Unassembled WGS sequence"/>
</dbReference>
<proteinExistence type="predicted"/>
<evidence type="ECO:0000313" key="4">
    <source>
        <dbReference type="Proteomes" id="UP000194800"/>
    </source>
</evidence>
<gene>
    <name evidence="3" type="ORF">B6C91_05480</name>
    <name evidence="2" type="ORF">B6D08_06285</name>
</gene>
<dbReference type="EMBL" id="NARP01000013">
    <property type="protein sequence ID" value="OTP99848.1"/>
    <property type="molecule type" value="Genomic_DNA"/>
</dbReference>
<sequence>MTQSRHTKGLKNIESLYGEMGANGLKANAKLAPKFDEYICDFAYGDIYSRQSLSLLQKQIVTISSLITQGCVPKELKMHIHGGLNAGLSEEQILDICVHCLPYVGFPRVTNALETAHQAFEERKQK</sequence>
<dbReference type="SUPFAM" id="SSF69118">
    <property type="entry name" value="AhpD-like"/>
    <property type="match status" value="1"/>
</dbReference>
<dbReference type="Gene3D" id="1.20.1290.10">
    <property type="entry name" value="AhpD-like"/>
    <property type="match status" value="1"/>
</dbReference>
<dbReference type="PANTHER" id="PTHR33570:SF2">
    <property type="entry name" value="CARBOXYMUCONOLACTONE DECARBOXYLASE-LIKE DOMAIN-CONTAINING PROTEIN"/>
    <property type="match status" value="1"/>
</dbReference>
<reference evidence="4 5" key="1">
    <citation type="submission" date="2017-03" db="EMBL/GenBank/DDBJ databases">
        <title>Comparative genomics of honeybee gut symbionts reveal geographically distinct and subgroup specific antibiotic resistance.</title>
        <authorList>
            <person name="Ludvigsen J."/>
            <person name="Porcellato D."/>
            <person name="Labee-Lund T.M."/>
            <person name="Amdam G.V."/>
            <person name="Rudi K."/>
        </authorList>
    </citation>
    <scope>NUCLEOTIDE SEQUENCE [LARGE SCALE GENOMIC DNA]</scope>
    <source>
        <strain evidence="2 5">A-7-12</strain>
        <strain evidence="3 4">A-9-12</strain>
    </source>
</reference>
<comment type="caution">
    <text evidence="2">The sequence shown here is derived from an EMBL/GenBank/DDBJ whole genome shotgun (WGS) entry which is preliminary data.</text>
</comment>
<dbReference type="PANTHER" id="PTHR33570">
    <property type="entry name" value="4-CARBOXYMUCONOLACTONE DECARBOXYLASE FAMILY PROTEIN"/>
    <property type="match status" value="1"/>
</dbReference>
<keyword evidence="4" id="KW-1185">Reference proteome</keyword>
<dbReference type="Proteomes" id="UP000194977">
    <property type="component" value="Unassembled WGS sequence"/>
</dbReference>
<evidence type="ECO:0000313" key="3">
    <source>
        <dbReference type="EMBL" id="OTQ10495.1"/>
    </source>
</evidence>
<evidence type="ECO:0000259" key="1">
    <source>
        <dbReference type="Pfam" id="PF02627"/>
    </source>
</evidence>
<dbReference type="AlphaFoldDB" id="A0A242NI54"/>
<dbReference type="OrthoDB" id="9801400at2"/>
<protein>
    <recommendedName>
        <fullName evidence="1">Carboxymuconolactone decarboxylase-like domain-containing protein</fullName>
    </recommendedName>
</protein>
<accession>A0A242NI54</accession>
<dbReference type="RefSeq" id="WP_086272316.1">
    <property type="nucleotide sequence ID" value="NZ_MZNE01000043.1"/>
</dbReference>
<dbReference type="EMBL" id="NART01000017">
    <property type="protein sequence ID" value="OTQ10495.1"/>
    <property type="molecule type" value="Genomic_DNA"/>
</dbReference>
<feature type="domain" description="Carboxymuconolactone decarboxylase-like" evidence="1">
    <location>
        <begin position="33"/>
        <end position="116"/>
    </location>
</feature>
<name>A0A242NI54_9GAMM</name>
<dbReference type="GO" id="GO:0051920">
    <property type="term" value="F:peroxiredoxin activity"/>
    <property type="evidence" value="ECO:0007669"/>
    <property type="project" value="InterPro"/>
</dbReference>
<dbReference type="InterPro" id="IPR029032">
    <property type="entry name" value="AhpD-like"/>
</dbReference>
<dbReference type="InterPro" id="IPR052512">
    <property type="entry name" value="4CMD/NDH-1_regulator"/>
</dbReference>
<organism evidence="2 5">
    <name type="scientific">Gilliamella apicola</name>
    <dbReference type="NCBI Taxonomy" id="1196095"/>
    <lineage>
        <taxon>Bacteria</taxon>
        <taxon>Pseudomonadati</taxon>
        <taxon>Pseudomonadota</taxon>
        <taxon>Gammaproteobacteria</taxon>
        <taxon>Orbales</taxon>
        <taxon>Orbaceae</taxon>
        <taxon>Gilliamella</taxon>
    </lineage>
</organism>
<evidence type="ECO:0000313" key="5">
    <source>
        <dbReference type="Proteomes" id="UP000194977"/>
    </source>
</evidence>
<dbReference type="InterPro" id="IPR003779">
    <property type="entry name" value="CMD-like"/>
</dbReference>
<evidence type="ECO:0000313" key="2">
    <source>
        <dbReference type="EMBL" id="OTP99848.1"/>
    </source>
</evidence>